<proteinExistence type="predicted"/>
<accession>A0AAP8T9D0</accession>
<feature type="compositionally biased region" description="Basic and acidic residues" evidence="1">
    <location>
        <begin position="187"/>
        <end position="204"/>
    </location>
</feature>
<dbReference type="EMBL" id="PJKN01000003">
    <property type="protein sequence ID" value="PNC56352.1"/>
    <property type="molecule type" value="Genomic_DNA"/>
</dbReference>
<feature type="domain" description="Organic solvent tolerance-like N-terminal" evidence="3">
    <location>
        <begin position="149"/>
        <end position="267"/>
    </location>
</feature>
<feature type="region of interest" description="Disordered" evidence="1">
    <location>
        <begin position="36"/>
        <end position="78"/>
    </location>
</feature>
<dbReference type="Pfam" id="PF03968">
    <property type="entry name" value="LptD_N"/>
    <property type="match status" value="1"/>
</dbReference>
<evidence type="ECO:0000313" key="5">
    <source>
        <dbReference type="Proteomes" id="UP000235914"/>
    </source>
</evidence>
<protein>
    <recommendedName>
        <fullName evidence="3">Organic solvent tolerance-like N-terminal domain-containing protein</fullName>
    </recommendedName>
</protein>
<keyword evidence="2" id="KW-0732">Signal</keyword>
<dbReference type="PROSITE" id="PS51257">
    <property type="entry name" value="PROKAR_LIPOPROTEIN"/>
    <property type="match status" value="1"/>
</dbReference>
<feature type="compositionally biased region" description="Basic and acidic residues" evidence="1">
    <location>
        <begin position="53"/>
        <end position="65"/>
    </location>
</feature>
<evidence type="ECO:0000256" key="2">
    <source>
        <dbReference type="SAM" id="SignalP"/>
    </source>
</evidence>
<dbReference type="InterPro" id="IPR005653">
    <property type="entry name" value="OstA-like_N"/>
</dbReference>
<evidence type="ECO:0000259" key="3">
    <source>
        <dbReference type="Pfam" id="PF03968"/>
    </source>
</evidence>
<feature type="region of interest" description="Disordered" evidence="1">
    <location>
        <begin position="104"/>
        <end position="132"/>
    </location>
</feature>
<reference evidence="4 5" key="1">
    <citation type="journal article" date="2017" name="BMC Genomics">
        <title>Genome sequencing of 39 Akkermansia muciniphila isolates reveals its population structure, genomic and functional diverisity, and global distribution in mammalian gut microbiotas.</title>
        <authorList>
            <person name="Guo X."/>
            <person name="Li S."/>
            <person name="Zhang J."/>
            <person name="Wu F."/>
            <person name="Li X."/>
            <person name="Wu D."/>
            <person name="Zhang M."/>
            <person name="Ou Z."/>
            <person name="Jie Z."/>
            <person name="Yan Q."/>
            <person name="Li P."/>
            <person name="Yi J."/>
            <person name="Peng Y."/>
        </authorList>
    </citation>
    <scope>NUCLEOTIDE SEQUENCE [LARGE SCALE GENOMIC DNA]</scope>
    <source>
        <strain evidence="4 5">GP43</strain>
    </source>
</reference>
<dbReference type="Proteomes" id="UP000235914">
    <property type="component" value="Unassembled WGS sequence"/>
</dbReference>
<feature type="chain" id="PRO_5043020856" description="Organic solvent tolerance-like N-terminal domain-containing protein" evidence="2">
    <location>
        <begin position="23"/>
        <end position="319"/>
    </location>
</feature>
<dbReference type="RefSeq" id="WP_102733754.1">
    <property type="nucleotide sequence ID" value="NZ_CP024742.1"/>
</dbReference>
<evidence type="ECO:0000256" key="1">
    <source>
        <dbReference type="SAM" id="MobiDB-lite"/>
    </source>
</evidence>
<feature type="region of interest" description="Disordered" evidence="1">
    <location>
        <begin position="187"/>
        <end position="214"/>
    </location>
</feature>
<dbReference type="AlphaFoldDB" id="A0AAP8T9D0"/>
<dbReference type="Gene3D" id="2.60.450.10">
    <property type="entry name" value="Lipopolysaccharide (LPS) transport protein A like domain"/>
    <property type="match status" value="1"/>
</dbReference>
<comment type="caution">
    <text evidence="4">The sequence shown here is derived from an EMBL/GenBank/DDBJ whole genome shotgun (WGS) entry which is preliminary data.</text>
</comment>
<evidence type="ECO:0000313" key="4">
    <source>
        <dbReference type="EMBL" id="PNC56352.1"/>
    </source>
</evidence>
<name>A0AAP8T9D0_9BACT</name>
<feature type="signal peptide" evidence="2">
    <location>
        <begin position="1"/>
        <end position="22"/>
    </location>
</feature>
<feature type="compositionally biased region" description="Low complexity" evidence="1">
    <location>
        <begin position="108"/>
        <end position="127"/>
    </location>
</feature>
<gene>
    <name evidence="4" type="ORF">CXU09_07000</name>
</gene>
<sequence length="319" mass="34736">MKKLSSLLLALAGSLACSGANGVPSHIVQPLPRELDPRLEQPLTPPSHIVRPLTEEETARRERELAPVPTAGLKEDGEKAIQTYSAQEKTVDGRIQEFRQQHQIAGNTPAPAAETTSSSAASGPEEGFLQANSPKDLYTVDCDGDLYFDMEEGVLVFMKNVRVRNPGLSLDCADHLKVYAEFVPKKPGDKKPSDIKKEKGKEGDQTQVALPNGGNFDYNSIKTVAASGNVKASYTNKQGETSNAQAEKITYNAKTGEIILTGVPVIVTPDVIVKNPNKDAFIRVYSNGNMYGSRGTKTTFRHVDKKLSDRENQKTSRKP</sequence>
<organism evidence="4 5">
    <name type="scientific">Akkermansia muciniphila</name>
    <dbReference type="NCBI Taxonomy" id="239935"/>
    <lineage>
        <taxon>Bacteria</taxon>
        <taxon>Pseudomonadati</taxon>
        <taxon>Verrucomicrobiota</taxon>
        <taxon>Verrucomicrobiia</taxon>
        <taxon>Verrucomicrobiales</taxon>
        <taxon>Akkermansiaceae</taxon>
        <taxon>Akkermansia</taxon>
    </lineage>
</organism>